<accession>A0A4Z2EXJ0</accession>
<protein>
    <submittedName>
        <fullName evidence="3">Uncharacterized protein</fullName>
    </submittedName>
</protein>
<evidence type="ECO:0000256" key="1">
    <source>
        <dbReference type="SAM" id="MobiDB-lite"/>
    </source>
</evidence>
<name>A0A4Z2EXJ0_9TELE</name>
<evidence type="ECO:0000256" key="2">
    <source>
        <dbReference type="SAM" id="Phobius"/>
    </source>
</evidence>
<organism evidence="3 4">
    <name type="scientific">Liparis tanakae</name>
    <name type="common">Tanaka's snailfish</name>
    <dbReference type="NCBI Taxonomy" id="230148"/>
    <lineage>
        <taxon>Eukaryota</taxon>
        <taxon>Metazoa</taxon>
        <taxon>Chordata</taxon>
        <taxon>Craniata</taxon>
        <taxon>Vertebrata</taxon>
        <taxon>Euteleostomi</taxon>
        <taxon>Actinopterygii</taxon>
        <taxon>Neopterygii</taxon>
        <taxon>Teleostei</taxon>
        <taxon>Neoteleostei</taxon>
        <taxon>Acanthomorphata</taxon>
        <taxon>Eupercaria</taxon>
        <taxon>Perciformes</taxon>
        <taxon>Cottioidei</taxon>
        <taxon>Cottales</taxon>
        <taxon>Liparidae</taxon>
        <taxon>Liparis</taxon>
    </lineage>
</organism>
<dbReference type="AlphaFoldDB" id="A0A4Z2EXJ0"/>
<comment type="caution">
    <text evidence="3">The sequence shown here is derived from an EMBL/GenBank/DDBJ whole genome shotgun (WGS) entry which is preliminary data.</text>
</comment>
<keyword evidence="2" id="KW-0812">Transmembrane</keyword>
<feature type="compositionally biased region" description="Basic and acidic residues" evidence="1">
    <location>
        <begin position="34"/>
        <end position="48"/>
    </location>
</feature>
<sequence>MEEGDQGHQEGQESRHSTGHQQHQGGNLPVWGGKGEREHADVRVEKQLHGASSAGARASDWEQDSHRDREKWSAVTQDGLSRATTSRLRARNTQSSAMSLKGRNTNTSFTDMLPPPRRGAAGRSHWRSACVFSHHSTPLLCVCTRACVSSWKSLTGDIRLDRGFQNNRTSAGTRDKSLINKHCWISNNCIYSSLLLLMLCYLYITLRYPIQACVVLSD</sequence>
<feature type="compositionally biased region" description="Polar residues" evidence="1">
    <location>
        <begin position="74"/>
        <end position="110"/>
    </location>
</feature>
<feature type="transmembrane region" description="Helical" evidence="2">
    <location>
        <begin position="184"/>
        <end position="204"/>
    </location>
</feature>
<dbReference type="Proteomes" id="UP000314294">
    <property type="component" value="Unassembled WGS sequence"/>
</dbReference>
<evidence type="ECO:0000313" key="3">
    <source>
        <dbReference type="EMBL" id="TNN33657.1"/>
    </source>
</evidence>
<feature type="compositionally biased region" description="Basic and acidic residues" evidence="1">
    <location>
        <begin position="59"/>
        <end position="72"/>
    </location>
</feature>
<feature type="compositionally biased region" description="Basic and acidic residues" evidence="1">
    <location>
        <begin position="1"/>
        <end position="16"/>
    </location>
</feature>
<dbReference type="OrthoDB" id="10660040at2759"/>
<evidence type="ECO:0000313" key="4">
    <source>
        <dbReference type="Proteomes" id="UP000314294"/>
    </source>
</evidence>
<proteinExistence type="predicted"/>
<keyword evidence="4" id="KW-1185">Reference proteome</keyword>
<reference evidence="3 4" key="1">
    <citation type="submission" date="2019-03" db="EMBL/GenBank/DDBJ databases">
        <title>First draft genome of Liparis tanakae, snailfish: a comprehensive survey of snailfish specific genes.</title>
        <authorList>
            <person name="Kim W."/>
            <person name="Song I."/>
            <person name="Jeong J.-H."/>
            <person name="Kim D."/>
            <person name="Kim S."/>
            <person name="Ryu S."/>
            <person name="Song J.Y."/>
            <person name="Lee S.K."/>
        </authorList>
    </citation>
    <scope>NUCLEOTIDE SEQUENCE [LARGE SCALE GENOMIC DNA]</scope>
    <source>
        <tissue evidence="3">Muscle</tissue>
    </source>
</reference>
<keyword evidence="2" id="KW-1133">Transmembrane helix</keyword>
<dbReference type="EMBL" id="SRLO01002170">
    <property type="protein sequence ID" value="TNN33657.1"/>
    <property type="molecule type" value="Genomic_DNA"/>
</dbReference>
<gene>
    <name evidence="3" type="ORF">EYF80_056180</name>
</gene>
<feature type="region of interest" description="Disordered" evidence="1">
    <location>
        <begin position="1"/>
        <end position="120"/>
    </location>
</feature>
<keyword evidence="2" id="KW-0472">Membrane</keyword>